<comment type="caution">
    <text evidence="6">The sequence shown here is derived from an EMBL/GenBank/DDBJ whole genome shotgun (WGS) entry which is preliminary data.</text>
</comment>
<dbReference type="STRING" id="71784.A0A1Y2B7E9"/>
<dbReference type="PANTHER" id="PTHR31001:SF56">
    <property type="entry name" value="ZN(2)-C6 FUNGAL-TYPE DOMAIN-CONTAINING PROTEIN"/>
    <property type="match status" value="1"/>
</dbReference>
<feature type="compositionally biased region" description="Basic and acidic residues" evidence="4">
    <location>
        <begin position="127"/>
        <end position="144"/>
    </location>
</feature>
<dbReference type="GO" id="GO:0005634">
    <property type="term" value="C:nucleus"/>
    <property type="evidence" value="ECO:0007669"/>
    <property type="project" value="UniProtKB-SubCell"/>
</dbReference>
<dbReference type="Proteomes" id="UP000193986">
    <property type="component" value="Unassembled WGS sequence"/>
</dbReference>
<dbReference type="SUPFAM" id="SSF57701">
    <property type="entry name" value="Zn2/Cys6 DNA-binding domain"/>
    <property type="match status" value="1"/>
</dbReference>
<dbReference type="CDD" id="cd12148">
    <property type="entry name" value="fungal_TF_MHR"/>
    <property type="match status" value="1"/>
</dbReference>
<evidence type="ECO:0000313" key="6">
    <source>
        <dbReference type="EMBL" id="ORY30769.1"/>
    </source>
</evidence>
<dbReference type="PROSITE" id="PS00463">
    <property type="entry name" value="ZN2_CY6_FUNGAL_1"/>
    <property type="match status" value="1"/>
</dbReference>
<keyword evidence="3" id="KW-0539">Nucleus</keyword>
<dbReference type="InterPro" id="IPR001138">
    <property type="entry name" value="Zn2Cys6_DnaBD"/>
</dbReference>
<proteinExistence type="predicted"/>
<dbReference type="GO" id="GO:0003677">
    <property type="term" value="F:DNA binding"/>
    <property type="evidence" value="ECO:0007669"/>
    <property type="project" value="InterPro"/>
</dbReference>
<dbReference type="AlphaFoldDB" id="A0A1Y2B7E9"/>
<evidence type="ECO:0000313" key="7">
    <source>
        <dbReference type="Proteomes" id="UP000193986"/>
    </source>
</evidence>
<sequence>MSHTSRPVNIRRPLSCAECRRLKIKCNLQYPCSNCVRRGVADICPKGELVNGSRRVKILASTQHLHDRIAALETALDQVTNSQHPLLINGLYTQPEVRARTSPEGIIYTAVPATGTKDYQSNQSHISRKEYSNRTHCSHGMDNESSSKHFGIPVQDYVTSHNARSQNLCSPFSHTHEHDNLVDIAAQYLPPEKVGRALAGIYFMTFGWYSNIVQRDTWECKFFDHVYCPSVLKPQRVAAVLLVFALGASMDLSRPSEDTLANELFFAARQCLALDSSSSVTYLQCIYLCGSFLMNGKKDTSGGETFWPLLRAGMGIVEAMGLHRCVSESGSDDSSVLERQIVFWSMHGYDVLQSSALGRGQCIADFAIDCAIPEVDYDFGFHAQCYKLSRIWSKINERQIRVQLSTYAEVSEIDGKLTEFESALPIQLSSNIQPSPFDLTDPGRKEAAFKRYMLLLYLNEARLALHRRSFLQCLTDYSLDPLHSPQKQSYLGCLEACRSIINLVRKMLAIHGQLINRRWHYLFHLFSACLCLATAVIHAPAGSLSQSTLSELDSGVMLFRVAQRDELSTLEELRDQAVRAMLKVRRTSCSPMICLDIPDKNNTESHTLESSIQGSADTDCHDSTMSAILMDETLGDEEFNMAALFQEFGWDS</sequence>
<evidence type="ECO:0000256" key="1">
    <source>
        <dbReference type="ARBA" id="ARBA00004123"/>
    </source>
</evidence>
<dbReference type="InterPro" id="IPR007219">
    <property type="entry name" value="XnlR_reg_dom"/>
</dbReference>
<dbReference type="Gene3D" id="4.10.240.10">
    <property type="entry name" value="Zn(2)-C6 fungal-type DNA-binding domain"/>
    <property type="match status" value="1"/>
</dbReference>
<dbReference type="GO" id="GO:0008270">
    <property type="term" value="F:zinc ion binding"/>
    <property type="evidence" value="ECO:0007669"/>
    <property type="project" value="InterPro"/>
</dbReference>
<feature type="region of interest" description="Disordered" evidence="4">
    <location>
        <begin position="118"/>
        <end position="144"/>
    </location>
</feature>
<reference evidence="6 7" key="1">
    <citation type="submission" date="2016-07" db="EMBL/GenBank/DDBJ databases">
        <title>Pervasive Adenine N6-methylation of Active Genes in Fungi.</title>
        <authorList>
            <consortium name="DOE Joint Genome Institute"/>
            <person name="Mondo S.J."/>
            <person name="Dannebaum R.O."/>
            <person name="Kuo R.C."/>
            <person name="Labutti K."/>
            <person name="Haridas S."/>
            <person name="Kuo A."/>
            <person name="Salamov A."/>
            <person name="Ahrendt S.R."/>
            <person name="Lipzen A."/>
            <person name="Sullivan W."/>
            <person name="Andreopoulos W.B."/>
            <person name="Clum A."/>
            <person name="Lindquist E."/>
            <person name="Daum C."/>
            <person name="Ramamoorthy G.K."/>
            <person name="Gryganskyi A."/>
            <person name="Culley D."/>
            <person name="Magnuson J.K."/>
            <person name="James T.Y."/>
            <person name="O'Malley M.A."/>
            <person name="Stajich J.E."/>
            <person name="Spatafora J.W."/>
            <person name="Visel A."/>
            <person name="Grigoriev I.V."/>
        </authorList>
    </citation>
    <scope>NUCLEOTIDE SEQUENCE [LARGE SCALE GENOMIC DNA]</scope>
    <source>
        <strain evidence="6 7">68-887.2</strain>
    </source>
</reference>
<gene>
    <name evidence="6" type="ORF">BCR39DRAFT_104868</name>
</gene>
<dbReference type="Pfam" id="PF04082">
    <property type="entry name" value="Fungal_trans"/>
    <property type="match status" value="1"/>
</dbReference>
<dbReference type="InterPro" id="IPR050613">
    <property type="entry name" value="Sec_Metabolite_Reg"/>
</dbReference>
<evidence type="ECO:0000256" key="2">
    <source>
        <dbReference type="ARBA" id="ARBA00022723"/>
    </source>
</evidence>
<organism evidence="6 7">
    <name type="scientific">Naematelia encephala</name>
    <dbReference type="NCBI Taxonomy" id="71784"/>
    <lineage>
        <taxon>Eukaryota</taxon>
        <taxon>Fungi</taxon>
        <taxon>Dikarya</taxon>
        <taxon>Basidiomycota</taxon>
        <taxon>Agaricomycotina</taxon>
        <taxon>Tremellomycetes</taxon>
        <taxon>Tremellales</taxon>
        <taxon>Naemateliaceae</taxon>
        <taxon>Naematelia</taxon>
    </lineage>
</organism>
<evidence type="ECO:0000259" key="5">
    <source>
        <dbReference type="PROSITE" id="PS50048"/>
    </source>
</evidence>
<dbReference type="CDD" id="cd00067">
    <property type="entry name" value="GAL4"/>
    <property type="match status" value="1"/>
</dbReference>
<dbReference type="GO" id="GO:0006351">
    <property type="term" value="P:DNA-templated transcription"/>
    <property type="evidence" value="ECO:0007669"/>
    <property type="project" value="InterPro"/>
</dbReference>
<dbReference type="GO" id="GO:0000981">
    <property type="term" value="F:DNA-binding transcription factor activity, RNA polymerase II-specific"/>
    <property type="evidence" value="ECO:0007669"/>
    <property type="project" value="InterPro"/>
</dbReference>
<dbReference type="EMBL" id="MCFC01000018">
    <property type="protein sequence ID" value="ORY30769.1"/>
    <property type="molecule type" value="Genomic_DNA"/>
</dbReference>
<dbReference type="InterPro" id="IPR036864">
    <property type="entry name" value="Zn2-C6_fun-type_DNA-bd_sf"/>
</dbReference>
<dbReference type="PANTHER" id="PTHR31001">
    <property type="entry name" value="UNCHARACTERIZED TRANSCRIPTIONAL REGULATORY PROTEIN"/>
    <property type="match status" value="1"/>
</dbReference>
<keyword evidence="7" id="KW-1185">Reference proteome</keyword>
<comment type="subcellular location">
    <subcellularLocation>
        <location evidence="1">Nucleus</location>
    </subcellularLocation>
</comment>
<dbReference type="PROSITE" id="PS50048">
    <property type="entry name" value="ZN2_CY6_FUNGAL_2"/>
    <property type="match status" value="1"/>
</dbReference>
<dbReference type="SMART" id="SM00906">
    <property type="entry name" value="Fungal_trans"/>
    <property type="match status" value="1"/>
</dbReference>
<keyword evidence="2" id="KW-0479">Metal-binding</keyword>
<dbReference type="OrthoDB" id="424974at2759"/>
<dbReference type="InParanoid" id="A0A1Y2B7E9"/>
<feature type="domain" description="Zn(2)-C6 fungal-type" evidence="5">
    <location>
        <begin position="15"/>
        <end position="44"/>
    </location>
</feature>
<accession>A0A1Y2B7E9</accession>
<dbReference type="Pfam" id="PF00172">
    <property type="entry name" value="Zn_clus"/>
    <property type="match status" value="1"/>
</dbReference>
<name>A0A1Y2B7E9_9TREE</name>
<evidence type="ECO:0000256" key="4">
    <source>
        <dbReference type="SAM" id="MobiDB-lite"/>
    </source>
</evidence>
<protein>
    <recommendedName>
        <fullName evidence="5">Zn(2)-C6 fungal-type domain-containing protein</fullName>
    </recommendedName>
</protein>
<dbReference type="SMART" id="SM00066">
    <property type="entry name" value="GAL4"/>
    <property type="match status" value="1"/>
</dbReference>
<evidence type="ECO:0000256" key="3">
    <source>
        <dbReference type="ARBA" id="ARBA00023242"/>
    </source>
</evidence>